<reference evidence="2" key="1">
    <citation type="submission" date="2021-08" db="EMBL/GenBank/DDBJ databases">
        <authorList>
            <person name="Sakaguchi M."/>
            <person name="Kikuchi T."/>
            <person name="Urbanczyk H."/>
        </authorList>
    </citation>
    <scope>NUCLEOTIDE SEQUENCE</scope>
    <source>
        <strain evidence="2">020920N</strain>
    </source>
</reference>
<dbReference type="EMBL" id="CP082276">
    <property type="protein sequence ID" value="USH04897.1"/>
    <property type="molecule type" value="Genomic_DNA"/>
</dbReference>
<evidence type="ECO:0000313" key="3">
    <source>
        <dbReference type="Proteomes" id="UP001056255"/>
    </source>
</evidence>
<evidence type="ECO:0000313" key="2">
    <source>
        <dbReference type="EMBL" id="USH04897.1"/>
    </source>
</evidence>
<gene>
    <name evidence="2" type="ORF">K6Q96_24670</name>
</gene>
<dbReference type="Proteomes" id="UP001056255">
    <property type="component" value="Chromosome II"/>
</dbReference>
<sequence>MNDYEKFCDTLIAKSGGENECKRFQARIELGTGGILARLYATSSPMLESEEEGFGHPVVIHDISRSGMALLTMESIDLEANYFLKVVDIPSLKGTLIYCNDQPDGKFRYGFCLDEWLSDEEHQKLSP</sequence>
<feature type="domain" description="PilZ" evidence="1">
    <location>
        <begin position="53"/>
        <end position="125"/>
    </location>
</feature>
<name>A0ABY4X0Y7_9GAMM</name>
<protein>
    <submittedName>
        <fullName evidence="2">PilZ domain-containing protein</fullName>
    </submittedName>
</protein>
<dbReference type="InterPro" id="IPR009875">
    <property type="entry name" value="PilZ_domain"/>
</dbReference>
<dbReference type="Pfam" id="PF07238">
    <property type="entry name" value="PilZ"/>
    <property type="match status" value="1"/>
</dbReference>
<dbReference type="RefSeq" id="WP_251881152.1">
    <property type="nucleotide sequence ID" value="NZ_CP082276.1"/>
</dbReference>
<proteinExistence type="predicted"/>
<evidence type="ECO:0000259" key="1">
    <source>
        <dbReference type="Pfam" id="PF07238"/>
    </source>
</evidence>
<organism evidence="2 3">
    <name type="scientific">Grimontia kaedaensis</name>
    <dbReference type="NCBI Taxonomy" id="2872157"/>
    <lineage>
        <taxon>Bacteria</taxon>
        <taxon>Pseudomonadati</taxon>
        <taxon>Pseudomonadota</taxon>
        <taxon>Gammaproteobacteria</taxon>
        <taxon>Vibrionales</taxon>
        <taxon>Vibrionaceae</taxon>
        <taxon>Grimontia</taxon>
    </lineage>
</organism>
<keyword evidence="3" id="KW-1185">Reference proteome</keyword>
<accession>A0ABY4X0Y7</accession>